<evidence type="ECO:0000259" key="6">
    <source>
        <dbReference type="PROSITE" id="PS50016"/>
    </source>
</evidence>
<dbReference type="EnsemblPlants" id="Pp3c24_16720V3.1">
    <property type="protein sequence ID" value="Pp3c24_16720V3.1"/>
    <property type="gene ID" value="Pp3c24_16720"/>
</dbReference>
<dbReference type="InterPro" id="IPR011011">
    <property type="entry name" value="Znf_FYVE_PHD"/>
</dbReference>
<dbReference type="Gene3D" id="2.30.30.490">
    <property type="match status" value="1"/>
</dbReference>
<proteinExistence type="predicted"/>
<dbReference type="GO" id="GO:0003682">
    <property type="term" value="F:chromatin binding"/>
    <property type="evidence" value="ECO:0007669"/>
    <property type="project" value="InterPro"/>
</dbReference>
<feature type="region of interest" description="Disordered" evidence="5">
    <location>
        <begin position="494"/>
        <end position="534"/>
    </location>
</feature>
<feature type="region of interest" description="Disordered" evidence="5">
    <location>
        <begin position="157"/>
        <end position="208"/>
    </location>
</feature>
<feature type="region of interest" description="Disordered" evidence="5">
    <location>
        <begin position="306"/>
        <end position="325"/>
    </location>
</feature>
<evidence type="ECO:0000256" key="3">
    <source>
        <dbReference type="ARBA" id="ARBA00022833"/>
    </source>
</evidence>
<reference evidence="8 10" key="2">
    <citation type="journal article" date="2018" name="Plant J.">
        <title>The Physcomitrella patens chromosome-scale assembly reveals moss genome structure and evolution.</title>
        <authorList>
            <person name="Lang D."/>
            <person name="Ullrich K.K."/>
            <person name="Murat F."/>
            <person name="Fuchs J."/>
            <person name="Jenkins J."/>
            <person name="Haas F.B."/>
            <person name="Piednoel M."/>
            <person name="Gundlach H."/>
            <person name="Van Bel M."/>
            <person name="Meyberg R."/>
            <person name="Vives C."/>
            <person name="Morata J."/>
            <person name="Symeonidi A."/>
            <person name="Hiss M."/>
            <person name="Muchero W."/>
            <person name="Kamisugi Y."/>
            <person name="Saleh O."/>
            <person name="Blanc G."/>
            <person name="Decker E.L."/>
            <person name="van Gessel N."/>
            <person name="Grimwood J."/>
            <person name="Hayes R.D."/>
            <person name="Graham S.W."/>
            <person name="Gunter L.E."/>
            <person name="McDaniel S.F."/>
            <person name="Hoernstein S.N.W."/>
            <person name="Larsson A."/>
            <person name="Li F.W."/>
            <person name="Perroud P.F."/>
            <person name="Phillips J."/>
            <person name="Ranjan P."/>
            <person name="Rokshar D.S."/>
            <person name="Rothfels C.J."/>
            <person name="Schneider L."/>
            <person name="Shu S."/>
            <person name="Stevenson D.W."/>
            <person name="Thummler F."/>
            <person name="Tillich M."/>
            <person name="Villarreal Aguilar J.C."/>
            <person name="Widiez T."/>
            <person name="Wong G.K."/>
            <person name="Wymore A."/>
            <person name="Zhang Y."/>
            <person name="Zimmer A.D."/>
            <person name="Quatrano R.S."/>
            <person name="Mayer K.F.X."/>
            <person name="Goodstein D."/>
            <person name="Casacuberta J.M."/>
            <person name="Vandepoele K."/>
            <person name="Reski R."/>
            <person name="Cuming A.C."/>
            <person name="Tuskan G.A."/>
            <person name="Maumus F."/>
            <person name="Salse J."/>
            <person name="Schmutz J."/>
            <person name="Rensing S.A."/>
        </authorList>
    </citation>
    <scope>NUCLEOTIDE SEQUENCE [LARGE SCALE GENOMIC DNA]</scope>
    <source>
        <strain evidence="9 10">cv. Gransden 2004</strain>
    </source>
</reference>
<dbReference type="FunCoup" id="A0A2K1IH44">
    <property type="interactions" value="1497"/>
</dbReference>
<dbReference type="PaxDb" id="3218-PP1S323_30V6.1"/>
<keyword evidence="3" id="KW-0862">Zinc</keyword>
<dbReference type="InterPro" id="IPR001965">
    <property type="entry name" value="Znf_PHD"/>
</dbReference>
<dbReference type="Pfam" id="PF25073">
    <property type="entry name" value="DUF7797"/>
    <property type="match status" value="1"/>
</dbReference>
<dbReference type="InParanoid" id="A0A2K1IH44"/>
<evidence type="ECO:0000256" key="1">
    <source>
        <dbReference type="ARBA" id="ARBA00022723"/>
    </source>
</evidence>
<sequence>MAVPAPVPTPVIIPESVAEDPANPNFQTAMDMEVGKGHQAVHKVVVARTEDGHEPSSKKLKRVHGEVEMVLRQTAEIVMVLVGVAALRGGAQPSPLECQLAAEAYEKLGALVAVSTPQDLVSKDALQSLMQQLTVPPSPPARPAAKPVIIQSPPSTVAAVAPPTQRSSSAPSPAPAAQVPALAITHSSSQSSSPLPSTASGSLSSNSKVSALPAPLVASAPASETIPASATALASVSKEAAPESKTAASASKEAPSASKTASVASKTASSAPKAAAPAPKTVPKEISKAVASATGKVKLLEQVQTSPSLLVSESPSDTPSTAPGANINTSAAISITPIAVSKISKTGGSTSPVNLQLNSIVETQPTTTVVMKDQRGNQAPKALARQRGLKNMFNEQQTVLDPQQAHQQIALGVQILLKPTVVIPAFTQPLGGYMSTPIPCGICKLMMDSTNDVLICDGCDAGSHLSCLQMRFNASIPKSDWYCPKCVTTNCGRPQPPKYGPLRRGPAGQSGPKNSWTMQHGRGSDSSKSQTSGKLLLESRSKEVDSDQDSVEPNAAVKIPTSAFQDLSIPETSGKRFDTECLMGVVTNKDEYFRKHSRNARGRAQIISKKTSACSVEERGREIDPGKHAQIGAAYDSMILVEWLGPVVSASHDRLHSSVCSVGGVTIRVQDTAFFRSKSLDVAPYIARIQALWEDQGSGQKWVRVNWCYYPSDLPVNMCRPVISDPREVYESNHCDNNLVGSIQGPCLVLPPLQFQEEVERRSKITVEESYLPLFLCQVNAAAI</sequence>
<dbReference type="Gramene" id="Pp3c24_16720V3.2">
    <property type="protein sequence ID" value="Pp3c24_16720V3.2"/>
    <property type="gene ID" value="Pp3c24_16720"/>
</dbReference>
<keyword evidence="1" id="KW-0479">Metal-binding</keyword>
<dbReference type="SMART" id="SM00439">
    <property type="entry name" value="BAH"/>
    <property type="match status" value="1"/>
</dbReference>
<evidence type="ECO:0000313" key="10">
    <source>
        <dbReference type="Proteomes" id="UP000006727"/>
    </source>
</evidence>
<dbReference type="PROSITE" id="PS50016">
    <property type="entry name" value="ZF_PHD_2"/>
    <property type="match status" value="1"/>
</dbReference>
<accession>A0A2K1IH44</accession>
<dbReference type="EnsemblPlants" id="Pp3c24_16720V3.2">
    <property type="protein sequence ID" value="Pp3c24_16720V3.2"/>
    <property type="gene ID" value="Pp3c24_16720"/>
</dbReference>
<feature type="domain" description="BAH" evidence="7">
    <location>
        <begin position="665"/>
        <end position="784"/>
    </location>
</feature>
<organism evidence="8">
    <name type="scientific">Physcomitrium patens</name>
    <name type="common">Spreading-leaved earth moss</name>
    <name type="synonym">Physcomitrella patens</name>
    <dbReference type="NCBI Taxonomy" id="3218"/>
    <lineage>
        <taxon>Eukaryota</taxon>
        <taxon>Viridiplantae</taxon>
        <taxon>Streptophyta</taxon>
        <taxon>Embryophyta</taxon>
        <taxon>Bryophyta</taxon>
        <taxon>Bryophytina</taxon>
        <taxon>Bryopsida</taxon>
        <taxon>Funariidae</taxon>
        <taxon>Funariales</taxon>
        <taxon>Funariaceae</taxon>
        <taxon>Physcomitrium</taxon>
    </lineage>
</organism>
<keyword evidence="10" id="KW-1185">Reference proteome</keyword>
<dbReference type="GO" id="GO:0008270">
    <property type="term" value="F:zinc ion binding"/>
    <property type="evidence" value="ECO:0007669"/>
    <property type="project" value="UniProtKB-KW"/>
</dbReference>
<dbReference type="PANTHER" id="PTHR47527:SF3">
    <property type="entry name" value="RING_FYVE_PHD ZINC FINGER SUPERFAMILY PROTEIN"/>
    <property type="match status" value="1"/>
</dbReference>
<dbReference type="PANTHER" id="PTHR47527">
    <property type="entry name" value="RING/FYVE/PHD ZINC FINGER SUPERFAMILY PROTEIN"/>
    <property type="match status" value="1"/>
</dbReference>
<feature type="compositionally biased region" description="Low complexity" evidence="5">
    <location>
        <begin position="244"/>
        <end position="281"/>
    </location>
</feature>
<feature type="domain" description="PHD-type" evidence="6">
    <location>
        <begin position="437"/>
        <end position="489"/>
    </location>
</feature>
<dbReference type="Proteomes" id="UP000006727">
    <property type="component" value="Chromosome 24"/>
</dbReference>
<feature type="region of interest" description="Disordered" evidence="5">
    <location>
        <begin position="244"/>
        <end position="284"/>
    </location>
</feature>
<dbReference type="Pfam" id="PF01426">
    <property type="entry name" value="BAH"/>
    <property type="match status" value="1"/>
</dbReference>
<keyword evidence="2 4" id="KW-0863">Zinc-finger</keyword>
<dbReference type="PROSITE" id="PS51038">
    <property type="entry name" value="BAH"/>
    <property type="match status" value="1"/>
</dbReference>
<evidence type="ECO:0000259" key="7">
    <source>
        <dbReference type="PROSITE" id="PS51038"/>
    </source>
</evidence>
<dbReference type="EMBL" id="ABEU02000024">
    <property type="protein sequence ID" value="PNR28591.1"/>
    <property type="molecule type" value="Genomic_DNA"/>
</dbReference>
<evidence type="ECO:0000313" key="9">
    <source>
        <dbReference type="EnsemblPlants" id="Pp3c24_16720V3.1"/>
    </source>
</evidence>
<dbReference type="Gene3D" id="3.30.40.10">
    <property type="entry name" value="Zinc/RING finger domain, C3HC4 (zinc finger)"/>
    <property type="match status" value="1"/>
</dbReference>
<reference evidence="8 10" key="1">
    <citation type="journal article" date="2008" name="Science">
        <title>The Physcomitrella genome reveals evolutionary insights into the conquest of land by plants.</title>
        <authorList>
            <person name="Rensing S."/>
            <person name="Lang D."/>
            <person name="Zimmer A."/>
            <person name="Terry A."/>
            <person name="Salamov A."/>
            <person name="Shapiro H."/>
            <person name="Nishiyama T."/>
            <person name="Perroud P.-F."/>
            <person name="Lindquist E."/>
            <person name="Kamisugi Y."/>
            <person name="Tanahashi T."/>
            <person name="Sakakibara K."/>
            <person name="Fujita T."/>
            <person name="Oishi K."/>
            <person name="Shin-I T."/>
            <person name="Kuroki Y."/>
            <person name="Toyoda A."/>
            <person name="Suzuki Y."/>
            <person name="Hashimoto A."/>
            <person name="Yamaguchi K."/>
            <person name="Sugano A."/>
            <person name="Kohara Y."/>
            <person name="Fujiyama A."/>
            <person name="Anterola A."/>
            <person name="Aoki S."/>
            <person name="Ashton N."/>
            <person name="Barbazuk W.B."/>
            <person name="Barker E."/>
            <person name="Bennetzen J."/>
            <person name="Bezanilla M."/>
            <person name="Blankenship R."/>
            <person name="Cho S.H."/>
            <person name="Dutcher S."/>
            <person name="Estelle M."/>
            <person name="Fawcett J.A."/>
            <person name="Gundlach H."/>
            <person name="Hanada K."/>
            <person name="Heyl A."/>
            <person name="Hicks K.A."/>
            <person name="Hugh J."/>
            <person name="Lohr M."/>
            <person name="Mayer K."/>
            <person name="Melkozernov A."/>
            <person name="Murata T."/>
            <person name="Nelson D."/>
            <person name="Pils B."/>
            <person name="Prigge M."/>
            <person name="Reiss B."/>
            <person name="Renner T."/>
            <person name="Rombauts S."/>
            <person name="Rushton P."/>
            <person name="Sanderfoot A."/>
            <person name="Schween G."/>
            <person name="Shiu S.-H."/>
            <person name="Stueber K."/>
            <person name="Theodoulou F.L."/>
            <person name="Tu H."/>
            <person name="Van de Peer Y."/>
            <person name="Verrier P.J."/>
            <person name="Waters E."/>
            <person name="Wood A."/>
            <person name="Yang L."/>
            <person name="Cove D."/>
            <person name="Cuming A."/>
            <person name="Hasebe M."/>
            <person name="Lucas S."/>
            <person name="Mishler D.B."/>
            <person name="Reski R."/>
            <person name="Grigoriev I."/>
            <person name="Quatrano R.S."/>
            <person name="Boore J.L."/>
        </authorList>
    </citation>
    <scope>NUCLEOTIDE SEQUENCE [LARGE SCALE GENOMIC DNA]</scope>
    <source>
        <strain evidence="9 10">cv. Gransden 2004</strain>
    </source>
</reference>
<feature type="compositionally biased region" description="Polar residues" evidence="5">
    <location>
        <begin position="511"/>
        <end position="533"/>
    </location>
</feature>
<dbReference type="Gramene" id="Pp3c24_16720V3.1">
    <property type="protein sequence ID" value="Pp3c24_16720V3.1"/>
    <property type="gene ID" value="Pp3c24_16720"/>
</dbReference>
<name>A0A2K1IH44_PHYPA</name>
<dbReference type="InterPro" id="IPR043151">
    <property type="entry name" value="BAH_sf"/>
</dbReference>
<reference evidence="9" key="3">
    <citation type="submission" date="2020-12" db="UniProtKB">
        <authorList>
            <consortium name="EnsemblPlants"/>
        </authorList>
    </citation>
    <scope>IDENTIFICATION</scope>
</reference>
<protein>
    <recommendedName>
        <fullName evidence="11">PHD-type domain-containing protein</fullName>
    </recommendedName>
</protein>
<evidence type="ECO:0000313" key="8">
    <source>
        <dbReference type="EMBL" id="PNR28591.1"/>
    </source>
</evidence>
<dbReference type="STRING" id="3218.A0A2K1IH44"/>
<dbReference type="SMART" id="SM00249">
    <property type="entry name" value="PHD"/>
    <property type="match status" value="1"/>
</dbReference>
<dbReference type="SUPFAM" id="SSF57903">
    <property type="entry name" value="FYVE/PHD zinc finger"/>
    <property type="match status" value="1"/>
</dbReference>
<evidence type="ECO:0000256" key="4">
    <source>
        <dbReference type="PROSITE-ProRule" id="PRU00146"/>
    </source>
</evidence>
<dbReference type="InterPro" id="IPR056699">
    <property type="entry name" value="DUF7797"/>
</dbReference>
<dbReference type="InterPro" id="IPR001025">
    <property type="entry name" value="BAH_dom"/>
</dbReference>
<evidence type="ECO:0000256" key="2">
    <source>
        <dbReference type="ARBA" id="ARBA00022771"/>
    </source>
</evidence>
<dbReference type="CDD" id="cd04370">
    <property type="entry name" value="BAH"/>
    <property type="match status" value="1"/>
</dbReference>
<dbReference type="AlphaFoldDB" id="A0A2K1IH44"/>
<gene>
    <name evidence="8" type="ORF">PHYPA_029183</name>
</gene>
<dbReference type="Pfam" id="PF00628">
    <property type="entry name" value="PHD"/>
    <property type="match status" value="1"/>
</dbReference>
<evidence type="ECO:0000256" key="5">
    <source>
        <dbReference type="SAM" id="MobiDB-lite"/>
    </source>
</evidence>
<evidence type="ECO:0008006" key="11">
    <source>
        <dbReference type="Google" id="ProtNLM"/>
    </source>
</evidence>
<dbReference type="InterPro" id="IPR019787">
    <property type="entry name" value="Znf_PHD-finger"/>
</dbReference>
<dbReference type="InterPro" id="IPR013083">
    <property type="entry name" value="Znf_RING/FYVE/PHD"/>
</dbReference>